<sequence>MVNTNPVALFQGEILRKKLKKNTWKEYRVILQEDRLVFMNENEKKIAGVITLTEETTCKVLERKESSRQSSDRSSSKNISRRKRGFDDGPCKFKLYAKRGVHLLKTDCKSSCDQWIGAISRVVQSMWINSQNGPSSTKARRHRFMNWLHLDCNVTNQATNRNGFSYNCLLKEENLEDHFDEIERNSIIENGTQPVLRSFTSPKGKFKMWKNISSRIISRYKAGNYGVLVEDITD</sequence>
<protein>
    <recommendedName>
        <fullName evidence="2">PH domain-containing protein</fullName>
    </recommendedName>
</protein>
<gene>
    <name evidence="3" type="ORF">pdam_00003717</name>
</gene>
<dbReference type="AlphaFoldDB" id="A0A3M6UEZ2"/>
<dbReference type="OrthoDB" id="5966541at2759"/>
<dbReference type="InterPro" id="IPR001849">
    <property type="entry name" value="PH_domain"/>
</dbReference>
<dbReference type="Gene3D" id="2.30.29.30">
    <property type="entry name" value="Pleckstrin-homology domain (PH domain)/Phosphotyrosine-binding domain (PTB)"/>
    <property type="match status" value="1"/>
</dbReference>
<accession>A0A3M6UEZ2</accession>
<feature type="domain" description="PH" evidence="2">
    <location>
        <begin position="7"/>
        <end position="124"/>
    </location>
</feature>
<dbReference type="InterPro" id="IPR011993">
    <property type="entry name" value="PH-like_dom_sf"/>
</dbReference>
<dbReference type="EMBL" id="RCHS01001704">
    <property type="protein sequence ID" value="RMX52074.1"/>
    <property type="molecule type" value="Genomic_DNA"/>
</dbReference>
<evidence type="ECO:0000259" key="2">
    <source>
        <dbReference type="PROSITE" id="PS50003"/>
    </source>
</evidence>
<dbReference type="SMART" id="SM00233">
    <property type="entry name" value="PH"/>
    <property type="match status" value="1"/>
</dbReference>
<feature type="region of interest" description="Disordered" evidence="1">
    <location>
        <begin position="63"/>
        <end position="83"/>
    </location>
</feature>
<comment type="caution">
    <text evidence="3">The sequence shown here is derived from an EMBL/GenBank/DDBJ whole genome shotgun (WGS) entry which is preliminary data.</text>
</comment>
<dbReference type="PROSITE" id="PS50003">
    <property type="entry name" value="PH_DOMAIN"/>
    <property type="match status" value="1"/>
</dbReference>
<dbReference type="SUPFAM" id="SSF50729">
    <property type="entry name" value="PH domain-like"/>
    <property type="match status" value="1"/>
</dbReference>
<dbReference type="CDD" id="cd00821">
    <property type="entry name" value="PH"/>
    <property type="match status" value="1"/>
</dbReference>
<feature type="compositionally biased region" description="Basic and acidic residues" evidence="1">
    <location>
        <begin position="63"/>
        <end position="75"/>
    </location>
</feature>
<dbReference type="Pfam" id="PF00169">
    <property type="entry name" value="PH"/>
    <property type="match status" value="1"/>
</dbReference>
<evidence type="ECO:0000313" key="3">
    <source>
        <dbReference type="EMBL" id="RMX52074.1"/>
    </source>
</evidence>
<keyword evidence="4" id="KW-1185">Reference proteome</keyword>
<reference evidence="3 4" key="1">
    <citation type="journal article" date="2018" name="Sci. Rep.">
        <title>Comparative analysis of the Pocillopora damicornis genome highlights role of immune system in coral evolution.</title>
        <authorList>
            <person name="Cunning R."/>
            <person name="Bay R.A."/>
            <person name="Gillette P."/>
            <person name="Baker A.C."/>
            <person name="Traylor-Knowles N."/>
        </authorList>
    </citation>
    <scope>NUCLEOTIDE SEQUENCE [LARGE SCALE GENOMIC DNA]</scope>
    <source>
        <strain evidence="3">RSMAS</strain>
        <tissue evidence="3">Whole animal</tissue>
    </source>
</reference>
<organism evidence="3 4">
    <name type="scientific">Pocillopora damicornis</name>
    <name type="common">Cauliflower coral</name>
    <name type="synonym">Millepora damicornis</name>
    <dbReference type="NCBI Taxonomy" id="46731"/>
    <lineage>
        <taxon>Eukaryota</taxon>
        <taxon>Metazoa</taxon>
        <taxon>Cnidaria</taxon>
        <taxon>Anthozoa</taxon>
        <taxon>Hexacorallia</taxon>
        <taxon>Scleractinia</taxon>
        <taxon>Astrocoeniina</taxon>
        <taxon>Pocilloporidae</taxon>
        <taxon>Pocillopora</taxon>
    </lineage>
</organism>
<evidence type="ECO:0000256" key="1">
    <source>
        <dbReference type="SAM" id="MobiDB-lite"/>
    </source>
</evidence>
<proteinExistence type="predicted"/>
<evidence type="ECO:0000313" key="4">
    <source>
        <dbReference type="Proteomes" id="UP000275408"/>
    </source>
</evidence>
<dbReference type="Proteomes" id="UP000275408">
    <property type="component" value="Unassembled WGS sequence"/>
</dbReference>
<name>A0A3M6UEZ2_POCDA</name>